<dbReference type="InterPro" id="IPR049293">
    <property type="entry name" value="DUF6843"/>
</dbReference>
<organism evidence="3 4">
    <name type="scientific">Deinococcus arenicola</name>
    <dbReference type="NCBI Taxonomy" id="2994950"/>
    <lineage>
        <taxon>Bacteria</taxon>
        <taxon>Thermotogati</taxon>
        <taxon>Deinococcota</taxon>
        <taxon>Deinococci</taxon>
        <taxon>Deinococcales</taxon>
        <taxon>Deinococcaceae</taxon>
        <taxon>Deinococcus</taxon>
    </lineage>
</organism>
<evidence type="ECO:0000313" key="3">
    <source>
        <dbReference type="EMBL" id="MDV6375339.1"/>
    </source>
</evidence>
<dbReference type="Pfam" id="PF20862">
    <property type="entry name" value="DUF6843"/>
    <property type="match status" value="1"/>
</dbReference>
<keyword evidence="4" id="KW-1185">Reference proteome</keyword>
<name>A0ABU4DSD7_9DEIO</name>
<gene>
    <name evidence="3" type="ORF">ORD21_12135</name>
</gene>
<accession>A0ABU4DSD7</accession>
<protein>
    <recommendedName>
        <fullName evidence="2">DUF6843 domain-containing protein</fullName>
    </recommendedName>
</protein>
<comment type="caution">
    <text evidence="3">The sequence shown here is derived from an EMBL/GenBank/DDBJ whole genome shotgun (WGS) entry which is preliminary data.</text>
</comment>
<feature type="compositionally biased region" description="Basic and acidic residues" evidence="1">
    <location>
        <begin position="124"/>
        <end position="133"/>
    </location>
</feature>
<feature type="region of interest" description="Disordered" evidence="1">
    <location>
        <begin position="112"/>
        <end position="133"/>
    </location>
</feature>
<evidence type="ECO:0000259" key="2">
    <source>
        <dbReference type="Pfam" id="PF20862"/>
    </source>
</evidence>
<feature type="domain" description="DUF6843" evidence="2">
    <location>
        <begin position="3"/>
        <end position="56"/>
    </location>
</feature>
<sequence>MEYKVKDAPPLALRDGYRVLPIPMGGILKTSSEQQQGAARDVYKFVDAGGKLSDLAQTGWGKGGLVWGASISIGKVGVSFAREGQVAITCEIQTSPSLKFFVGTGAQYQRAAEAGGSPSTPAERAMKDAIRCP</sequence>
<evidence type="ECO:0000313" key="4">
    <source>
        <dbReference type="Proteomes" id="UP001276150"/>
    </source>
</evidence>
<evidence type="ECO:0000256" key="1">
    <source>
        <dbReference type="SAM" id="MobiDB-lite"/>
    </source>
</evidence>
<proteinExistence type="predicted"/>
<dbReference type="RefSeq" id="WP_317640674.1">
    <property type="nucleotide sequence ID" value="NZ_JAPMIV010000023.1"/>
</dbReference>
<dbReference type="Proteomes" id="UP001276150">
    <property type="component" value="Unassembled WGS sequence"/>
</dbReference>
<reference evidence="3 4" key="1">
    <citation type="submission" date="2022-11" db="EMBL/GenBank/DDBJ databases">
        <title>Deinococcus ZS9-10, Low Temperature and Draught-tolerating, UV-resistant Bacteria from Continental Antarctica.</title>
        <authorList>
            <person name="Cheng L."/>
        </authorList>
    </citation>
    <scope>NUCLEOTIDE SEQUENCE [LARGE SCALE GENOMIC DNA]</scope>
    <source>
        <strain evidence="3 4">ZS9-10</strain>
    </source>
</reference>
<dbReference type="EMBL" id="JAPMIV010000023">
    <property type="protein sequence ID" value="MDV6375339.1"/>
    <property type="molecule type" value="Genomic_DNA"/>
</dbReference>